<reference evidence="1 2" key="1">
    <citation type="submission" date="2017-06" db="EMBL/GenBank/DDBJ databases">
        <title>Origin of plasmid-mediated fosfomycin resistance gene fosA3.</title>
        <authorList>
            <person name="Ito R."/>
            <person name="Pacey M.P."/>
            <person name="Doi Y."/>
        </authorList>
    </citation>
    <scope>NUCLEOTIDE SEQUENCE [LARGE SCALE GENOMIC DNA]</scope>
    <source>
        <strain evidence="1 2">YDC799</strain>
    </source>
</reference>
<sequence length="64" mass="6862">MDVLVDGSPDAGVKVADGGLINIVSNRGNNLLKSNGNDNHGTQYNEGRAYLPLILRAPLMRSLR</sequence>
<dbReference type="EMBL" id="CP022114">
    <property type="protein sequence ID" value="ASG63706.1"/>
    <property type="molecule type" value="Genomic_DNA"/>
</dbReference>
<accession>A0A248KK98</accession>
<evidence type="ECO:0000313" key="1">
    <source>
        <dbReference type="EMBL" id="ASG63706.1"/>
    </source>
</evidence>
<name>A0A248KK98_9ENTR</name>
<dbReference type="Proteomes" id="UP000197098">
    <property type="component" value="Chromosome"/>
</dbReference>
<gene>
    <name evidence="1" type="ORF">CEW81_15755</name>
</gene>
<dbReference type="AlphaFoldDB" id="A0A248KK98"/>
<evidence type="ECO:0000313" key="2">
    <source>
        <dbReference type="Proteomes" id="UP000197098"/>
    </source>
</evidence>
<organism evidence="1 2">
    <name type="scientific">Kluyvera genomosp. 3</name>
    <dbReference type="NCBI Taxonomy" id="2774055"/>
    <lineage>
        <taxon>Bacteria</taxon>
        <taxon>Pseudomonadati</taxon>
        <taxon>Pseudomonadota</taxon>
        <taxon>Gammaproteobacteria</taxon>
        <taxon>Enterobacterales</taxon>
        <taxon>Enterobacteriaceae</taxon>
        <taxon>Kluyvera</taxon>
    </lineage>
</organism>
<proteinExistence type="predicted"/>
<protein>
    <submittedName>
        <fullName evidence="1">Uncharacterized protein</fullName>
    </submittedName>
</protein>